<dbReference type="EMBL" id="JBHUMQ010000039">
    <property type="protein sequence ID" value="MFD2695222.1"/>
    <property type="molecule type" value="Genomic_DNA"/>
</dbReference>
<keyword evidence="4" id="KW-0413">Isomerase</keyword>
<accession>A0ABW5S7U2</accession>
<protein>
    <recommendedName>
        <fullName evidence="3">isochorismate synthase</fullName>
        <ecNumber evidence="3">5.4.4.2</ecNumber>
    </recommendedName>
    <alternativeName>
        <fullName evidence="5">Isochorismate mutase</fullName>
    </alternativeName>
</protein>
<dbReference type="NCBIfam" id="TIGR00543">
    <property type="entry name" value="isochor_syn"/>
    <property type="match status" value="1"/>
</dbReference>
<keyword evidence="8" id="KW-1185">Reference proteome</keyword>
<evidence type="ECO:0000256" key="5">
    <source>
        <dbReference type="ARBA" id="ARBA00041564"/>
    </source>
</evidence>
<comment type="catalytic activity">
    <reaction evidence="1">
        <text>chorismate = isochorismate</text>
        <dbReference type="Rhea" id="RHEA:18985"/>
        <dbReference type="ChEBI" id="CHEBI:29748"/>
        <dbReference type="ChEBI" id="CHEBI:29780"/>
        <dbReference type="EC" id="5.4.4.2"/>
    </reaction>
</comment>
<dbReference type="Gene3D" id="3.60.120.10">
    <property type="entry name" value="Anthranilate synthase"/>
    <property type="match status" value="1"/>
</dbReference>
<dbReference type="Proteomes" id="UP001597399">
    <property type="component" value="Unassembled WGS sequence"/>
</dbReference>
<dbReference type="InterPro" id="IPR015890">
    <property type="entry name" value="Chorismate_C"/>
</dbReference>
<evidence type="ECO:0000313" key="7">
    <source>
        <dbReference type="EMBL" id="MFD2695222.1"/>
    </source>
</evidence>
<feature type="domain" description="Chorismate-utilising enzyme C-terminal" evidence="6">
    <location>
        <begin position="178"/>
        <end position="430"/>
    </location>
</feature>
<comment type="similarity">
    <text evidence="2">Belongs to the isochorismate synthase family.</text>
</comment>
<evidence type="ECO:0000256" key="4">
    <source>
        <dbReference type="ARBA" id="ARBA00023235"/>
    </source>
</evidence>
<evidence type="ECO:0000256" key="2">
    <source>
        <dbReference type="ARBA" id="ARBA00005297"/>
    </source>
</evidence>
<evidence type="ECO:0000256" key="3">
    <source>
        <dbReference type="ARBA" id="ARBA00012824"/>
    </source>
</evidence>
<dbReference type="RefSeq" id="WP_253060966.1">
    <property type="nucleotide sequence ID" value="NZ_JAMXWM010000007.1"/>
</dbReference>
<dbReference type="EC" id="5.4.4.2" evidence="3"/>
<dbReference type="InterPro" id="IPR004561">
    <property type="entry name" value="IsoChor_synthase"/>
</dbReference>
<reference evidence="8" key="1">
    <citation type="journal article" date="2019" name="Int. J. Syst. Evol. Microbiol.">
        <title>The Global Catalogue of Microorganisms (GCM) 10K type strain sequencing project: providing services to taxonomists for standard genome sequencing and annotation.</title>
        <authorList>
            <consortium name="The Broad Institute Genomics Platform"/>
            <consortium name="The Broad Institute Genome Sequencing Center for Infectious Disease"/>
            <person name="Wu L."/>
            <person name="Ma J."/>
        </authorList>
    </citation>
    <scope>NUCLEOTIDE SEQUENCE [LARGE SCALE GENOMIC DNA]</scope>
    <source>
        <strain evidence="8">TISTR 2466</strain>
    </source>
</reference>
<comment type="caution">
    <text evidence="7">The sequence shown here is derived from an EMBL/GenBank/DDBJ whole genome shotgun (WGS) entry which is preliminary data.</text>
</comment>
<organism evidence="7 8">
    <name type="scientific">Sporolactobacillus shoreicorticis</name>
    <dbReference type="NCBI Taxonomy" id="1923877"/>
    <lineage>
        <taxon>Bacteria</taxon>
        <taxon>Bacillati</taxon>
        <taxon>Bacillota</taxon>
        <taxon>Bacilli</taxon>
        <taxon>Bacillales</taxon>
        <taxon>Sporolactobacillaceae</taxon>
        <taxon>Sporolactobacillus</taxon>
    </lineage>
</organism>
<dbReference type="PANTHER" id="PTHR42839:SF1">
    <property type="entry name" value="ISOCHORISMATE SYNTHASE MENF"/>
    <property type="match status" value="1"/>
</dbReference>
<name>A0ABW5S7U2_9BACL</name>
<sequence>MVSEIKEIELTDPIRFYDAAGKRYHGKRFFWENQTDGQILIGAGIAACITTRRGENYAAMQNQCGNLLSTARVLGPTEAEATGPLLVGGFAFEAEKQPSEDWASFGSGYFFLPVFLLTIQKGHCYLTRSIVCTSQDDAGQLTQRLKHEEKELFSSLNAEAPDLNVFNSLIKQTDQETQAWNQLVEEAIQTMGESGLKKVVLARSRRLLYQNELSSEQLIQALREQQEQTCLFCLEKGASAFVGATPERLIKKQARTIYSACLAGSAARGDTDKEDTSLGEWLLNDRKNRLEHHYVVSMVRDSLHDLCEQLTVPERPRLMKNKNIQHLYTPVEGICNKSASIFDFIKRLHPTPALGGLPRKQALSWIREHESLDRGYYAAPIGWCDGRDNGEFYVGIRSALLRGKEAVLFAGCGVLKDSIPEQEYKETAIKFHPMLDALSGRHI</sequence>
<evidence type="ECO:0000256" key="1">
    <source>
        <dbReference type="ARBA" id="ARBA00000799"/>
    </source>
</evidence>
<evidence type="ECO:0000313" key="8">
    <source>
        <dbReference type="Proteomes" id="UP001597399"/>
    </source>
</evidence>
<gene>
    <name evidence="7" type="ORF">ACFSUE_16570</name>
</gene>
<dbReference type="InterPro" id="IPR005801">
    <property type="entry name" value="ADC_synthase"/>
</dbReference>
<dbReference type="SUPFAM" id="SSF56322">
    <property type="entry name" value="ADC synthase"/>
    <property type="match status" value="1"/>
</dbReference>
<dbReference type="Pfam" id="PF00425">
    <property type="entry name" value="Chorismate_bind"/>
    <property type="match status" value="1"/>
</dbReference>
<dbReference type="PANTHER" id="PTHR42839">
    <property type="entry name" value="ISOCHORISMATE SYNTHASE ENTC"/>
    <property type="match status" value="1"/>
</dbReference>
<evidence type="ECO:0000259" key="6">
    <source>
        <dbReference type="Pfam" id="PF00425"/>
    </source>
</evidence>
<proteinExistence type="inferred from homology"/>